<protein>
    <submittedName>
        <fullName evidence="1">Accessory Sec system S-layer assembly protein</fullName>
    </submittedName>
</protein>
<dbReference type="NCBIfam" id="TIGR04398">
    <property type="entry name" value="SLAP_DUP"/>
    <property type="match status" value="2"/>
</dbReference>
<sequence length="305" mass="34466">MFNFLKKKELHEDGTFDESGVDAGDFVDQKPLDEKESEIYTDLSIHPEWHLPEEEVYVYRFLNQELPPLQPNQVSVYGVEIKEKDGGLIVDAFVRNSLSKGIQMKPAAIIILDKQGETVARQPFDLSAVGTIPGKSSRPWTFLFPPSSIRDSEKEIPAQGWRLALELKKKPTKHSLDLSDHWKESLPQEEAQRLHQLVDSMKPPKAGEVNFFGLDARQADNGDLHVTLLIRNGSEQGLTLRQLPLRFEDRSEEVVAEGGFKLKSLTVNMNTSKPWTFIFPAESLKKTGFGFVEMEGLSSTEVMEI</sequence>
<dbReference type="Proteomes" id="UP000183557">
    <property type="component" value="Unassembled WGS sequence"/>
</dbReference>
<keyword evidence="2" id="KW-1185">Reference proteome</keyword>
<evidence type="ECO:0000313" key="1">
    <source>
        <dbReference type="EMBL" id="SFK18103.1"/>
    </source>
</evidence>
<dbReference type="NCBIfam" id="TIGR04399">
    <property type="entry name" value="acc_Sec_SLAP"/>
    <property type="match status" value="1"/>
</dbReference>
<dbReference type="InterPro" id="IPR030910">
    <property type="entry name" value="SLAP_dom"/>
</dbReference>
<name>A0A1I3XF12_HALDA</name>
<evidence type="ECO:0000313" key="2">
    <source>
        <dbReference type="Proteomes" id="UP000183557"/>
    </source>
</evidence>
<organism evidence="1 2">
    <name type="scientific">Halobacillus dabanensis</name>
    <dbReference type="NCBI Taxonomy" id="240302"/>
    <lineage>
        <taxon>Bacteria</taxon>
        <taxon>Bacillati</taxon>
        <taxon>Bacillota</taxon>
        <taxon>Bacilli</taxon>
        <taxon>Bacillales</taxon>
        <taxon>Bacillaceae</taxon>
        <taxon>Halobacillus</taxon>
    </lineage>
</organism>
<reference evidence="2" key="1">
    <citation type="submission" date="2016-10" db="EMBL/GenBank/DDBJ databases">
        <authorList>
            <person name="Varghese N."/>
            <person name="Submissions S."/>
        </authorList>
    </citation>
    <scope>NUCLEOTIDE SEQUENCE [LARGE SCALE GENOMIC DNA]</scope>
    <source>
        <strain evidence="2">CGMCC 1.3704</strain>
    </source>
</reference>
<accession>A0A1I3XF12</accession>
<dbReference type="EMBL" id="FOSB01000008">
    <property type="protein sequence ID" value="SFK18103.1"/>
    <property type="molecule type" value="Genomic_DNA"/>
</dbReference>
<proteinExistence type="predicted"/>
<dbReference type="AlphaFoldDB" id="A0A1I3XF12"/>
<gene>
    <name evidence="1" type="ORF">SAMN04487936_108159</name>
</gene>
<dbReference type="InterPro" id="IPR030911">
    <property type="entry name" value="Sec_acc_SLAP"/>
</dbReference>
<dbReference type="RefSeq" id="WP_083412806.1">
    <property type="nucleotide sequence ID" value="NZ_FOSB01000008.1"/>
</dbReference>